<dbReference type="PANTHER" id="PTHR30461:SF26">
    <property type="entry name" value="RESOLVASE HOMOLOG YNEB"/>
    <property type="match status" value="1"/>
</dbReference>
<dbReference type="PROSITE" id="PS51736">
    <property type="entry name" value="RECOMBINASES_3"/>
    <property type="match status" value="1"/>
</dbReference>
<dbReference type="Gene3D" id="3.40.50.1390">
    <property type="entry name" value="Resolvase, N-terminal catalytic domain"/>
    <property type="match status" value="1"/>
</dbReference>
<dbReference type="InterPro" id="IPR050639">
    <property type="entry name" value="SSR_resolvase"/>
</dbReference>
<dbReference type="EMBL" id="CP071528">
    <property type="protein sequence ID" value="USQ15278.1"/>
    <property type="molecule type" value="Genomic_DNA"/>
</dbReference>
<dbReference type="Pfam" id="PF02796">
    <property type="entry name" value="HTH_7"/>
    <property type="match status" value="1"/>
</dbReference>
<evidence type="ECO:0000256" key="4">
    <source>
        <dbReference type="ARBA" id="ARBA00023172"/>
    </source>
</evidence>
<dbReference type="RefSeq" id="WP_252582515.1">
    <property type="nucleotide sequence ID" value="NZ_CP071528.1"/>
</dbReference>
<evidence type="ECO:0000256" key="5">
    <source>
        <dbReference type="PROSITE-ProRule" id="PRU10137"/>
    </source>
</evidence>
<dbReference type="Pfam" id="PF00239">
    <property type="entry name" value="Resolvase"/>
    <property type="match status" value="1"/>
</dbReference>
<dbReference type="InterPro" id="IPR009057">
    <property type="entry name" value="Homeodomain-like_sf"/>
</dbReference>
<keyword evidence="3" id="KW-0238">DNA-binding</keyword>
<dbReference type="PROSITE" id="PS00397">
    <property type="entry name" value="RECOMBINASES_1"/>
    <property type="match status" value="1"/>
</dbReference>
<feature type="active site" description="O-(5'-phospho-DNA)-serine intermediate" evidence="5">
    <location>
        <position position="12"/>
    </location>
</feature>
<dbReference type="SUPFAM" id="SSF53041">
    <property type="entry name" value="Resolvase-like"/>
    <property type="match status" value="1"/>
</dbReference>
<comment type="similarity">
    <text evidence="1">Belongs to the site-specific recombinase resolvase family.</text>
</comment>
<dbReference type="CDD" id="cd03768">
    <property type="entry name" value="SR_ResInv"/>
    <property type="match status" value="1"/>
</dbReference>
<evidence type="ECO:0000259" key="6">
    <source>
        <dbReference type="PROSITE" id="PS51736"/>
    </source>
</evidence>
<evidence type="ECO:0000256" key="1">
    <source>
        <dbReference type="ARBA" id="ARBA00009913"/>
    </source>
</evidence>
<dbReference type="InterPro" id="IPR006120">
    <property type="entry name" value="Resolvase_HTH_dom"/>
</dbReference>
<keyword evidence="4" id="KW-0233">DNA recombination</keyword>
<proteinExistence type="inferred from homology"/>
<dbReference type="InterPro" id="IPR036162">
    <property type="entry name" value="Resolvase-like_N_sf"/>
</dbReference>
<name>A0ABY4YCZ9_9GAMM</name>
<dbReference type="InterPro" id="IPR006119">
    <property type="entry name" value="Resolv_N"/>
</dbReference>
<accession>A0ABY4YCZ9</accession>
<dbReference type="InterPro" id="IPR006118">
    <property type="entry name" value="Recombinase_CS"/>
</dbReference>
<evidence type="ECO:0000313" key="7">
    <source>
        <dbReference type="EMBL" id="USQ15278.1"/>
    </source>
</evidence>
<geneLocation type="plasmid" evidence="7 8">
    <name>pLlyPCM2298_1</name>
</geneLocation>
<evidence type="ECO:0000256" key="2">
    <source>
        <dbReference type="ARBA" id="ARBA00022908"/>
    </source>
</evidence>
<evidence type="ECO:0000256" key="3">
    <source>
        <dbReference type="ARBA" id="ARBA00023125"/>
    </source>
</evidence>
<dbReference type="PROSITE" id="PS00398">
    <property type="entry name" value="RECOMBINASES_2"/>
    <property type="match status" value="1"/>
</dbReference>
<dbReference type="Gene3D" id="1.10.10.60">
    <property type="entry name" value="Homeodomain-like"/>
    <property type="match status" value="1"/>
</dbReference>
<keyword evidence="2" id="KW-0229">DNA integration</keyword>
<evidence type="ECO:0000313" key="8">
    <source>
        <dbReference type="Proteomes" id="UP001057474"/>
    </source>
</evidence>
<dbReference type="SMART" id="SM00857">
    <property type="entry name" value="Resolvase"/>
    <property type="match status" value="1"/>
</dbReference>
<dbReference type="CDD" id="cd00569">
    <property type="entry name" value="HTH_Hin_like"/>
    <property type="match status" value="1"/>
</dbReference>
<organism evidence="7 8">
    <name type="scientific">Legionella lytica</name>
    <dbReference type="NCBI Taxonomy" id="96232"/>
    <lineage>
        <taxon>Bacteria</taxon>
        <taxon>Pseudomonadati</taxon>
        <taxon>Pseudomonadota</taxon>
        <taxon>Gammaproteobacteria</taxon>
        <taxon>Legionellales</taxon>
        <taxon>Legionellaceae</taxon>
        <taxon>Legionella</taxon>
    </lineage>
</organism>
<dbReference type="Proteomes" id="UP001057474">
    <property type="component" value="Plasmid pLlyPCM2298_1"/>
</dbReference>
<keyword evidence="8" id="KW-1185">Reference proteome</keyword>
<gene>
    <name evidence="7" type="ORF">J2N86_15055</name>
</gene>
<reference evidence="7" key="1">
    <citation type="submission" date="2021-03" db="EMBL/GenBank/DDBJ databases">
        <title>Legionella lytica PCM 2298.</title>
        <authorList>
            <person name="Koper P."/>
        </authorList>
    </citation>
    <scope>NUCLEOTIDE SEQUENCE</scope>
    <source>
        <strain evidence="7">PCM 2298</strain>
        <plasmid evidence="7">pLlyPCM2298_1</plasmid>
    </source>
</reference>
<protein>
    <submittedName>
        <fullName evidence="7">Recombinase family protein</fullName>
    </submittedName>
</protein>
<keyword evidence="7" id="KW-0614">Plasmid</keyword>
<sequence length="185" mass="21469">MAGKNIGYIRVSSFDQNTERQLEGIKLDKVFIDKASGKDVQRPQLKALLNYVRDGDTIVVHSMDRLARNLVDLRNLVNEVTKRDICIKFFKENLIFTNENSPMATLMLSIMGAFAEFERSLLKERQREGIELAKKRGAYPGRKKILNDEQINMIRERIERGEKKAVLARELGISRETLYQYIRSF</sequence>
<dbReference type="SUPFAM" id="SSF46689">
    <property type="entry name" value="Homeodomain-like"/>
    <property type="match status" value="1"/>
</dbReference>
<feature type="domain" description="Resolvase/invertase-type recombinase catalytic" evidence="6">
    <location>
        <begin position="4"/>
        <end position="137"/>
    </location>
</feature>
<dbReference type="PANTHER" id="PTHR30461">
    <property type="entry name" value="DNA-INVERTASE FROM LAMBDOID PROPHAGE"/>
    <property type="match status" value="1"/>
</dbReference>